<protein>
    <submittedName>
        <fullName evidence="2">PepSY domain-containing protein</fullName>
    </submittedName>
</protein>
<feature type="transmembrane region" description="Helical" evidence="1">
    <location>
        <begin position="358"/>
        <end position="379"/>
    </location>
</feature>
<dbReference type="RefSeq" id="WP_182216173.1">
    <property type="nucleotide sequence ID" value="NZ_JACEZS010000005.1"/>
</dbReference>
<organism evidence="2 3">
    <name type="scientific">Rugamonas fusca</name>
    <dbReference type="NCBI Taxonomy" id="2758568"/>
    <lineage>
        <taxon>Bacteria</taxon>
        <taxon>Pseudomonadati</taxon>
        <taxon>Pseudomonadota</taxon>
        <taxon>Betaproteobacteria</taxon>
        <taxon>Burkholderiales</taxon>
        <taxon>Oxalobacteraceae</taxon>
        <taxon>Telluria group</taxon>
        <taxon>Rugamonas</taxon>
    </lineage>
</organism>
<evidence type="ECO:0000313" key="3">
    <source>
        <dbReference type="Proteomes" id="UP000566711"/>
    </source>
</evidence>
<dbReference type="InterPro" id="IPR005625">
    <property type="entry name" value="PepSY-ass_TM"/>
</dbReference>
<name>A0A7W2I6E9_9BURK</name>
<reference evidence="2 3" key="1">
    <citation type="submission" date="2020-07" db="EMBL/GenBank/DDBJ databases">
        <title>Novel species isolated from subtropical streams in China.</title>
        <authorList>
            <person name="Lu H."/>
        </authorList>
    </citation>
    <scope>NUCLEOTIDE SEQUENCE [LARGE SCALE GENOMIC DNA]</scope>
    <source>
        <strain evidence="2 3">FT3S</strain>
    </source>
</reference>
<feature type="transmembrane region" description="Helical" evidence="1">
    <location>
        <begin position="12"/>
        <end position="37"/>
    </location>
</feature>
<comment type="caution">
    <text evidence="2">The sequence shown here is derived from an EMBL/GenBank/DDBJ whole genome shotgun (WGS) entry which is preliminary data.</text>
</comment>
<keyword evidence="1" id="KW-0812">Transmembrane</keyword>
<evidence type="ECO:0000313" key="2">
    <source>
        <dbReference type="EMBL" id="MBA5605374.1"/>
    </source>
</evidence>
<dbReference type="AlphaFoldDB" id="A0A7W2I6E9"/>
<feature type="transmembrane region" description="Helical" evidence="1">
    <location>
        <begin position="215"/>
        <end position="233"/>
    </location>
</feature>
<keyword evidence="1" id="KW-1133">Transmembrane helix</keyword>
<evidence type="ECO:0000256" key="1">
    <source>
        <dbReference type="SAM" id="Phobius"/>
    </source>
</evidence>
<keyword evidence="3" id="KW-1185">Reference proteome</keyword>
<gene>
    <name evidence="2" type="ORF">H3H36_08375</name>
</gene>
<feature type="transmembrane region" description="Helical" evidence="1">
    <location>
        <begin position="164"/>
        <end position="184"/>
    </location>
</feature>
<keyword evidence="1" id="KW-0472">Membrane</keyword>
<sequence>MLTGLLRARLRTLHLYVSLVFGAIFVLAGLTGAAIAWTDELDGALNPALLRSRGAAGKEDVAPTPAQVQAAVERLAAAPGYGQPTLLQLPYAADEVYVAWYRKPAKNRGSFAMPRPRQVMLDRYTLAILGERNYGEFGLSRPLLMPALFHLHRYLFAGEVGKTVTGIAGLLLTLTSLLGLVLWWPKPTLASLRKAVSVRGAPTSRQFHYSLHRSAGFFLTPVLAVLGFTGMAMNLPDWVRPVVGAVATLEHEAKAANGPAAGRQTIGVAAALEAAQRQMPQGRLSRLSLGSARAPYEIRLRQPGEIRAGDGSTRISVDAYSGAVLRVRDPLAAAPGDAFLNWQFPLHTGEAFGLAGRLLVSLSGLAPLAFMITGLVLWLGRRKARGGPAALRN</sequence>
<dbReference type="EMBL" id="JACEZS010000005">
    <property type="protein sequence ID" value="MBA5605374.1"/>
    <property type="molecule type" value="Genomic_DNA"/>
</dbReference>
<dbReference type="Proteomes" id="UP000566711">
    <property type="component" value="Unassembled WGS sequence"/>
</dbReference>
<dbReference type="PANTHER" id="PTHR34219">
    <property type="entry name" value="IRON-REGULATED INNER MEMBRANE PROTEIN-RELATED"/>
    <property type="match status" value="1"/>
</dbReference>
<accession>A0A7W2I6E9</accession>
<dbReference type="Pfam" id="PF03929">
    <property type="entry name" value="PepSY_TM"/>
    <property type="match status" value="1"/>
</dbReference>
<proteinExistence type="predicted"/>
<dbReference type="PANTHER" id="PTHR34219:SF3">
    <property type="entry name" value="BLL7967 PROTEIN"/>
    <property type="match status" value="1"/>
</dbReference>